<protein>
    <submittedName>
        <fullName evidence="1">Uncharacterized protein</fullName>
    </submittedName>
</protein>
<dbReference type="KEGG" id="nfn:NFRAN_1691"/>
<gene>
    <name evidence="1" type="ORF">NFRAN_1691</name>
</gene>
<proteinExistence type="predicted"/>
<keyword evidence="2" id="KW-1185">Reference proteome</keyword>
<reference evidence="1 2" key="1">
    <citation type="submission" date="2019-02" db="EMBL/GenBank/DDBJ databases">
        <authorList>
            <person name="Lehtovirta-Morley E L."/>
        </authorList>
    </citation>
    <scope>NUCLEOTIDE SEQUENCE [LARGE SCALE GENOMIC DNA]</scope>
    <source>
        <strain evidence="1">NFRAN1</strain>
    </source>
</reference>
<sequence length="121" mass="14252">MEDIDPIKNILFYKLIENSIFTPRQIQIIYNFTNSHKMIKNISSGAYYREVRQSKEKLKKICYSIILLDLMNIFNSNQLASLNPIISQLRTLNENHVDYHEESIDSIMDVIDQVVNQVIKM</sequence>
<dbReference type="Proteomes" id="UP000294299">
    <property type="component" value="Chromosome NFRAN"/>
</dbReference>
<accession>A0A484I9V1</accession>
<dbReference type="AlphaFoldDB" id="A0A484I9V1"/>
<evidence type="ECO:0000313" key="2">
    <source>
        <dbReference type="Proteomes" id="UP000294299"/>
    </source>
</evidence>
<dbReference type="EMBL" id="LR216287">
    <property type="protein sequence ID" value="VFJ14013.1"/>
    <property type="molecule type" value="Genomic_DNA"/>
</dbReference>
<name>A0A484I9V1_9ARCH</name>
<evidence type="ECO:0000313" key="1">
    <source>
        <dbReference type="EMBL" id="VFJ14013.1"/>
    </source>
</evidence>
<organism evidence="1 2">
    <name type="scientific">Candidatus Nitrosocosmicus franklandianus</name>
    <dbReference type="NCBI Taxonomy" id="1798806"/>
    <lineage>
        <taxon>Archaea</taxon>
        <taxon>Nitrososphaerota</taxon>
        <taxon>Nitrososphaeria</taxon>
        <taxon>Nitrososphaerales</taxon>
        <taxon>Nitrososphaeraceae</taxon>
        <taxon>Candidatus Nitrosocosmicus</taxon>
    </lineage>
</organism>